<dbReference type="PANTHER" id="PTHR42942:SF1">
    <property type="entry name" value="ALKYLTRANSFERASE-LIKE PROTEIN 1"/>
    <property type="match status" value="1"/>
</dbReference>
<name>A0A840X9E5_9MICO</name>
<dbReference type="Pfam" id="PF01035">
    <property type="entry name" value="DNA_binding_1"/>
    <property type="match status" value="1"/>
</dbReference>
<feature type="domain" description="Methylated-DNA-[protein]-cysteine S-methyltransferase DNA binding" evidence="2">
    <location>
        <begin position="16"/>
        <end position="74"/>
    </location>
</feature>
<dbReference type="RefSeq" id="WP_153983000.1">
    <property type="nucleotide sequence ID" value="NZ_BAAANZ010000006.1"/>
</dbReference>
<dbReference type="Proteomes" id="UP000552883">
    <property type="component" value="Unassembled WGS sequence"/>
</dbReference>
<reference evidence="3 4" key="1">
    <citation type="submission" date="2020-08" db="EMBL/GenBank/DDBJ databases">
        <title>Sequencing the genomes of 1000 actinobacteria strains.</title>
        <authorList>
            <person name="Klenk H.-P."/>
        </authorList>
    </citation>
    <scope>NUCLEOTIDE SEQUENCE [LARGE SCALE GENOMIC DNA]</scope>
    <source>
        <strain evidence="3 4">DSM 23889</strain>
    </source>
</reference>
<dbReference type="InterPro" id="IPR036388">
    <property type="entry name" value="WH-like_DNA-bd_sf"/>
</dbReference>
<sequence length="122" mass="12985">MPSTPEPVVDGVVLDFGGAVLQVVDGIPPGHVMTYGDVAAELGSRGARAVGRVMALEGSSVPWWRVVRADGRPPAGHEAEALEHYRAEGTPLLAPRTDSPSTADTDALAYRLDLRAARWRPF</sequence>
<gene>
    <name evidence="3" type="ORF">BJ959_001201</name>
</gene>
<dbReference type="GO" id="GO:0003824">
    <property type="term" value="F:catalytic activity"/>
    <property type="evidence" value="ECO:0007669"/>
    <property type="project" value="InterPro"/>
</dbReference>
<keyword evidence="4" id="KW-1185">Reference proteome</keyword>
<dbReference type="AlphaFoldDB" id="A0A840X9E5"/>
<protein>
    <submittedName>
        <fullName evidence="3">Alkylated DNA nucleotide flippase Atl1</fullName>
    </submittedName>
</protein>
<evidence type="ECO:0000256" key="1">
    <source>
        <dbReference type="ARBA" id="ARBA00022763"/>
    </source>
</evidence>
<dbReference type="InterPro" id="IPR014048">
    <property type="entry name" value="MethylDNA_cys_MeTrfase_DNA-bd"/>
</dbReference>
<dbReference type="EMBL" id="JACHBS010000001">
    <property type="protein sequence ID" value="MBB5617705.1"/>
    <property type="molecule type" value="Genomic_DNA"/>
</dbReference>
<dbReference type="Gene3D" id="1.10.10.10">
    <property type="entry name" value="Winged helix-like DNA-binding domain superfamily/Winged helix DNA-binding domain"/>
    <property type="match status" value="1"/>
</dbReference>
<dbReference type="OrthoDB" id="9132167at2"/>
<keyword evidence="1" id="KW-0227">DNA damage</keyword>
<dbReference type="InterPro" id="IPR036217">
    <property type="entry name" value="MethylDNA_cys_MeTrfase_DNAb"/>
</dbReference>
<dbReference type="SUPFAM" id="SSF46767">
    <property type="entry name" value="Methylated DNA-protein cysteine methyltransferase, C-terminal domain"/>
    <property type="match status" value="1"/>
</dbReference>
<dbReference type="InterPro" id="IPR052520">
    <property type="entry name" value="ATL_DNA_repair"/>
</dbReference>
<evidence type="ECO:0000313" key="4">
    <source>
        <dbReference type="Proteomes" id="UP000552883"/>
    </source>
</evidence>
<evidence type="ECO:0000259" key="2">
    <source>
        <dbReference type="Pfam" id="PF01035"/>
    </source>
</evidence>
<organism evidence="3 4">
    <name type="scientific">Microcella frigidaquae</name>
    <dbReference type="NCBI Taxonomy" id="424758"/>
    <lineage>
        <taxon>Bacteria</taxon>
        <taxon>Bacillati</taxon>
        <taxon>Actinomycetota</taxon>
        <taxon>Actinomycetes</taxon>
        <taxon>Micrococcales</taxon>
        <taxon>Microbacteriaceae</taxon>
        <taxon>Microcella</taxon>
    </lineage>
</organism>
<comment type="caution">
    <text evidence="3">The sequence shown here is derived from an EMBL/GenBank/DDBJ whole genome shotgun (WGS) entry which is preliminary data.</text>
</comment>
<dbReference type="GO" id="GO:0006281">
    <property type="term" value="P:DNA repair"/>
    <property type="evidence" value="ECO:0007669"/>
    <property type="project" value="InterPro"/>
</dbReference>
<dbReference type="CDD" id="cd06445">
    <property type="entry name" value="ATase"/>
    <property type="match status" value="1"/>
</dbReference>
<evidence type="ECO:0000313" key="3">
    <source>
        <dbReference type="EMBL" id="MBB5617705.1"/>
    </source>
</evidence>
<dbReference type="PANTHER" id="PTHR42942">
    <property type="entry name" value="6-O-METHYLGUANINE DNA METHYLTRANSFERASE"/>
    <property type="match status" value="1"/>
</dbReference>
<accession>A0A840X9E5</accession>
<proteinExistence type="predicted"/>